<dbReference type="InterPro" id="IPR001077">
    <property type="entry name" value="COMT_C"/>
</dbReference>
<dbReference type="EMBL" id="JBFXLQ010000042">
    <property type="protein sequence ID" value="KAL2864258.1"/>
    <property type="molecule type" value="Genomic_DNA"/>
</dbReference>
<keyword evidence="2" id="KW-0808">Transferase</keyword>
<evidence type="ECO:0000256" key="3">
    <source>
        <dbReference type="ARBA" id="ARBA00022691"/>
    </source>
</evidence>
<feature type="domain" description="O-methyltransferase C-terminal" evidence="4">
    <location>
        <begin position="205"/>
        <end position="340"/>
    </location>
</feature>
<keyword evidence="3" id="KW-0949">S-adenosyl-L-methionine</keyword>
<gene>
    <name evidence="5" type="ORF">BJX67DRAFT_373972</name>
</gene>
<name>A0ABR4LI76_9EURO</name>
<keyword evidence="1" id="KW-0489">Methyltransferase</keyword>
<dbReference type="PROSITE" id="PS51683">
    <property type="entry name" value="SAM_OMT_II"/>
    <property type="match status" value="1"/>
</dbReference>
<dbReference type="PANTHER" id="PTHR43712:SF18">
    <property type="entry name" value="PUTATIVE (AFU_ORTHOLOGUE AFUA_4G14240)-RELATED"/>
    <property type="match status" value="1"/>
</dbReference>
<dbReference type="Proteomes" id="UP001610432">
    <property type="component" value="Unassembled WGS sequence"/>
</dbReference>
<evidence type="ECO:0000256" key="1">
    <source>
        <dbReference type="ARBA" id="ARBA00022603"/>
    </source>
</evidence>
<evidence type="ECO:0000313" key="6">
    <source>
        <dbReference type="Proteomes" id="UP001610432"/>
    </source>
</evidence>
<protein>
    <recommendedName>
        <fullName evidence="4">O-methyltransferase C-terminal domain-containing protein</fullName>
    </recommendedName>
</protein>
<comment type="caution">
    <text evidence="5">The sequence shown here is derived from an EMBL/GenBank/DDBJ whole genome shotgun (WGS) entry which is preliminary data.</text>
</comment>
<dbReference type="InterPro" id="IPR016461">
    <property type="entry name" value="COMT-like"/>
</dbReference>
<dbReference type="Gene3D" id="3.40.50.150">
    <property type="entry name" value="Vaccinia Virus protein VP39"/>
    <property type="match status" value="1"/>
</dbReference>
<evidence type="ECO:0000313" key="5">
    <source>
        <dbReference type="EMBL" id="KAL2864258.1"/>
    </source>
</evidence>
<proteinExistence type="predicted"/>
<keyword evidence="6" id="KW-1185">Reference proteome</keyword>
<dbReference type="RefSeq" id="XP_070883237.1">
    <property type="nucleotide sequence ID" value="XM_071031477.1"/>
</dbReference>
<organism evidence="5 6">
    <name type="scientific">Aspergillus lucknowensis</name>
    <dbReference type="NCBI Taxonomy" id="176173"/>
    <lineage>
        <taxon>Eukaryota</taxon>
        <taxon>Fungi</taxon>
        <taxon>Dikarya</taxon>
        <taxon>Ascomycota</taxon>
        <taxon>Pezizomycotina</taxon>
        <taxon>Eurotiomycetes</taxon>
        <taxon>Eurotiomycetidae</taxon>
        <taxon>Eurotiales</taxon>
        <taxon>Aspergillaceae</taxon>
        <taxon>Aspergillus</taxon>
        <taxon>Aspergillus subgen. Nidulantes</taxon>
    </lineage>
</organism>
<evidence type="ECO:0000256" key="2">
    <source>
        <dbReference type="ARBA" id="ARBA00022679"/>
    </source>
</evidence>
<dbReference type="Pfam" id="PF00891">
    <property type="entry name" value="Methyltransf_2"/>
    <property type="match status" value="1"/>
</dbReference>
<dbReference type="PANTHER" id="PTHR43712">
    <property type="entry name" value="PUTATIVE (AFU_ORTHOLOGUE AFUA_4G14580)-RELATED"/>
    <property type="match status" value="1"/>
</dbReference>
<accession>A0ABR4LI76</accession>
<reference evidence="5 6" key="1">
    <citation type="submission" date="2024-07" db="EMBL/GenBank/DDBJ databases">
        <title>Section-level genome sequencing and comparative genomics of Aspergillus sections Usti and Cavernicolus.</title>
        <authorList>
            <consortium name="Lawrence Berkeley National Laboratory"/>
            <person name="Nybo J.L."/>
            <person name="Vesth T.C."/>
            <person name="Theobald S."/>
            <person name="Frisvad J.C."/>
            <person name="Larsen T.O."/>
            <person name="Kjaerboelling I."/>
            <person name="Rothschild-Mancinelli K."/>
            <person name="Lyhne E.K."/>
            <person name="Kogle M.E."/>
            <person name="Barry K."/>
            <person name="Clum A."/>
            <person name="Na H."/>
            <person name="Ledsgaard L."/>
            <person name="Lin J."/>
            <person name="Lipzen A."/>
            <person name="Kuo A."/>
            <person name="Riley R."/>
            <person name="Mondo S."/>
            <person name="Labutti K."/>
            <person name="Haridas S."/>
            <person name="Pangalinan J."/>
            <person name="Salamov A.A."/>
            <person name="Simmons B.A."/>
            <person name="Magnuson J.K."/>
            <person name="Chen J."/>
            <person name="Drula E."/>
            <person name="Henrissat B."/>
            <person name="Wiebenga A."/>
            <person name="Lubbers R.J."/>
            <person name="Gomes A.C."/>
            <person name="Macurrencykelacurrency M.R."/>
            <person name="Stajich J."/>
            <person name="Grigoriev I.V."/>
            <person name="Mortensen U.H."/>
            <person name="De Vries R.P."/>
            <person name="Baker S.E."/>
            <person name="Andersen M.R."/>
        </authorList>
    </citation>
    <scope>NUCLEOTIDE SEQUENCE [LARGE SCALE GENOMIC DNA]</scope>
    <source>
        <strain evidence="5 6">CBS 449.75</strain>
    </source>
</reference>
<dbReference type="InterPro" id="IPR029063">
    <property type="entry name" value="SAM-dependent_MTases_sf"/>
</dbReference>
<dbReference type="SUPFAM" id="SSF53335">
    <property type="entry name" value="S-adenosyl-L-methionine-dependent methyltransferases"/>
    <property type="match status" value="1"/>
</dbReference>
<sequence length="362" mass="40197">MPTNTIDIIWNAATSVAPLGFVPVAIHFCLFDALVELDRPVKGQELLDAFPEKFCGRQTTAYDTLFAMTALSWVELVDGNRYKANDTTRHLARTPSALHGVLHFATEILFSSAFLMRKLQASDFEYPFAGLDTPMQFAYRAMGNDRLAQMHTYDIMAEEGRIASFNTFMQGKLGNERTMPERLTLLGYDLASVVEEARGQGQPVTMVDVGGGRGDMMLQVKEAIPGLEEKDLIVEECNPDITAIPGLSLVVWDYNAKNSPQPVEGALVYHLAGVFHNLPDLDAVRLLRKLSEAMAPYSRVLVHERRKAAVPGSHAAMVVLYGGRERSVEEWNELVELAGLQVTFYAFPDDRGLGVVEMRKKV</sequence>
<evidence type="ECO:0000259" key="4">
    <source>
        <dbReference type="Pfam" id="PF00891"/>
    </source>
</evidence>
<dbReference type="GeneID" id="98146549"/>